<dbReference type="Gramene" id="C.cajan_10543.t">
    <property type="protein sequence ID" value="C.cajan_10543.t"/>
    <property type="gene ID" value="C.cajan_10543"/>
</dbReference>
<evidence type="ECO:0000313" key="2">
    <source>
        <dbReference type="Proteomes" id="UP000075243"/>
    </source>
</evidence>
<evidence type="ECO:0000313" key="1">
    <source>
        <dbReference type="EMBL" id="KYP71584.1"/>
    </source>
</evidence>
<dbReference type="Proteomes" id="UP000075243">
    <property type="component" value="Chromosome 3"/>
</dbReference>
<proteinExistence type="predicted"/>
<sequence length="101" mass="11894">MVDQTKFHPALVVNTVKNFIPITLEMEKGHYSSWVELFKIHCRHTKSSITFSHLHQNQLNLGPFISWMLKMSSFMVNSMKLYTCINRWVSEIPFIPIMCAY</sequence>
<accession>A0A151TXA0</accession>
<dbReference type="EMBL" id="CM003605">
    <property type="protein sequence ID" value="KYP71584.1"/>
    <property type="molecule type" value="Genomic_DNA"/>
</dbReference>
<protein>
    <submittedName>
        <fullName evidence="1">Uncharacterized protein</fullName>
    </submittedName>
</protein>
<name>A0A151TXA0_CAJCA</name>
<reference evidence="1 2" key="1">
    <citation type="journal article" date="2012" name="Nat. Biotechnol.">
        <title>Draft genome sequence of pigeonpea (Cajanus cajan), an orphan legume crop of resource-poor farmers.</title>
        <authorList>
            <person name="Varshney R.K."/>
            <person name="Chen W."/>
            <person name="Li Y."/>
            <person name="Bharti A.K."/>
            <person name="Saxena R.K."/>
            <person name="Schlueter J.A."/>
            <person name="Donoghue M.T."/>
            <person name="Azam S."/>
            <person name="Fan G."/>
            <person name="Whaley A.M."/>
            <person name="Farmer A.D."/>
            <person name="Sheridan J."/>
            <person name="Iwata A."/>
            <person name="Tuteja R."/>
            <person name="Penmetsa R.V."/>
            <person name="Wu W."/>
            <person name="Upadhyaya H.D."/>
            <person name="Yang S.P."/>
            <person name="Shah T."/>
            <person name="Saxena K.B."/>
            <person name="Michael T."/>
            <person name="McCombie W.R."/>
            <person name="Yang B."/>
            <person name="Zhang G."/>
            <person name="Yang H."/>
            <person name="Wang J."/>
            <person name="Spillane C."/>
            <person name="Cook D.R."/>
            <person name="May G.D."/>
            <person name="Xu X."/>
            <person name="Jackson S.A."/>
        </authorList>
    </citation>
    <scope>NUCLEOTIDE SEQUENCE [LARGE SCALE GENOMIC DNA]</scope>
    <source>
        <strain evidence="2">cv. Asha</strain>
    </source>
</reference>
<gene>
    <name evidence="1" type="ORF">KK1_010849</name>
</gene>
<keyword evidence="2" id="KW-1185">Reference proteome</keyword>
<organism evidence="1 2">
    <name type="scientific">Cajanus cajan</name>
    <name type="common">Pigeon pea</name>
    <name type="synonym">Cajanus indicus</name>
    <dbReference type="NCBI Taxonomy" id="3821"/>
    <lineage>
        <taxon>Eukaryota</taxon>
        <taxon>Viridiplantae</taxon>
        <taxon>Streptophyta</taxon>
        <taxon>Embryophyta</taxon>
        <taxon>Tracheophyta</taxon>
        <taxon>Spermatophyta</taxon>
        <taxon>Magnoliopsida</taxon>
        <taxon>eudicotyledons</taxon>
        <taxon>Gunneridae</taxon>
        <taxon>Pentapetalae</taxon>
        <taxon>rosids</taxon>
        <taxon>fabids</taxon>
        <taxon>Fabales</taxon>
        <taxon>Fabaceae</taxon>
        <taxon>Papilionoideae</taxon>
        <taxon>50 kb inversion clade</taxon>
        <taxon>NPAAA clade</taxon>
        <taxon>indigoferoid/millettioid clade</taxon>
        <taxon>Phaseoleae</taxon>
        <taxon>Cajanus</taxon>
    </lineage>
</organism>
<dbReference type="AlphaFoldDB" id="A0A151TXA0"/>